<sequence>SLIPGDQPMSLNALESHTGFEVYHNKLKQGQPNMEEKLQVLQRGMNIILCTQTTTGKVLSPDSGPFYNKTHTYGSHLKTTPQKTSWLKSPVLGTYQCGKCKACRFIRRPSKTFPDSLGTQEFKVKNFFNCQSKGLIYLLSCSCKKLYVGKTFRMFKLRIREHVNSVNPTRQIDTPISKHLKLHHGGSSEGIRFSGIERVTLGPRGGDLDKKLLQRESFWIYKLKTL</sequence>
<evidence type="ECO:0000313" key="1">
    <source>
        <dbReference type="EMBL" id="CAH2324294.1"/>
    </source>
</evidence>
<evidence type="ECO:0008006" key="3">
    <source>
        <dbReference type="Google" id="ProtNLM"/>
    </source>
</evidence>
<accession>A0AAD1TD85</accession>
<organism evidence="1 2">
    <name type="scientific">Pelobates cultripes</name>
    <name type="common">Western spadefoot toad</name>
    <dbReference type="NCBI Taxonomy" id="61616"/>
    <lineage>
        <taxon>Eukaryota</taxon>
        <taxon>Metazoa</taxon>
        <taxon>Chordata</taxon>
        <taxon>Craniata</taxon>
        <taxon>Vertebrata</taxon>
        <taxon>Euteleostomi</taxon>
        <taxon>Amphibia</taxon>
        <taxon>Batrachia</taxon>
        <taxon>Anura</taxon>
        <taxon>Pelobatoidea</taxon>
        <taxon>Pelobatidae</taxon>
        <taxon>Pelobates</taxon>
    </lineage>
</organism>
<keyword evidence="2" id="KW-1185">Reference proteome</keyword>
<reference evidence="1" key="1">
    <citation type="submission" date="2022-03" db="EMBL/GenBank/DDBJ databases">
        <authorList>
            <person name="Alioto T."/>
            <person name="Alioto T."/>
            <person name="Gomez Garrido J."/>
        </authorList>
    </citation>
    <scope>NUCLEOTIDE SEQUENCE</scope>
</reference>
<dbReference type="InterPro" id="IPR035901">
    <property type="entry name" value="GIY-YIG_endonuc_sf"/>
</dbReference>
<feature type="non-terminal residue" evidence="1">
    <location>
        <position position="226"/>
    </location>
</feature>
<proteinExistence type="predicted"/>
<dbReference type="Gene3D" id="3.40.1440.10">
    <property type="entry name" value="GIY-YIG endonuclease"/>
    <property type="match status" value="1"/>
</dbReference>
<dbReference type="AlphaFoldDB" id="A0AAD1TD85"/>
<gene>
    <name evidence="1" type="ORF">PECUL_23A017986</name>
</gene>
<dbReference type="PANTHER" id="PTHR21301:SF13">
    <property type="match status" value="1"/>
</dbReference>
<name>A0AAD1TD85_PELCU</name>
<protein>
    <recommendedName>
        <fullName evidence="3">GIY-YIG domain-containing protein</fullName>
    </recommendedName>
</protein>
<dbReference type="EMBL" id="OW240923">
    <property type="protein sequence ID" value="CAH2324294.1"/>
    <property type="molecule type" value="Genomic_DNA"/>
</dbReference>
<feature type="non-terminal residue" evidence="1">
    <location>
        <position position="1"/>
    </location>
</feature>
<evidence type="ECO:0000313" key="2">
    <source>
        <dbReference type="Proteomes" id="UP001295444"/>
    </source>
</evidence>
<dbReference type="PANTHER" id="PTHR21301">
    <property type="entry name" value="REVERSE TRANSCRIPTASE"/>
    <property type="match status" value="1"/>
</dbReference>
<dbReference type="Proteomes" id="UP001295444">
    <property type="component" value="Chromosome 12"/>
</dbReference>